<dbReference type="InterPro" id="IPR050445">
    <property type="entry name" value="Bact_polysacc_biosynth/exp"/>
</dbReference>
<dbReference type="InterPro" id="IPR027417">
    <property type="entry name" value="P-loop_NTPase"/>
</dbReference>
<dbReference type="Proteomes" id="UP000626210">
    <property type="component" value="Unassembled WGS sequence"/>
</dbReference>
<keyword evidence="2" id="KW-0067">ATP-binding</keyword>
<dbReference type="SUPFAM" id="SSF160246">
    <property type="entry name" value="EspE N-terminal domain-like"/>
    <property type="match status" value="1"/>
</dbReference>
<comment type="caution">
    <text evidence="3">The sequence shown here is derived from an EMBL/GenBank/DDBJ whole genome shotgun (WGS) entry which is preliminary data.</text>
</comment>
<organism evidence="3 4">
    <name type="scientific">Pseudorhodoferax aquiterrae</name>
    <dbReference type="NCBI Taxonomy" id="747304"/>
    <lineage>
        <taxon>Bacteria</taxon>
        <taxon>Pseudomonadati</taxon>
        <taxon>Pseudomonadota</taxon>
        <taxon>Betaproteobacteria</taxon>
        <taxon>Burkholderiales</taxon>
        <taxon>Comamonadaceae</taxon>
    </lineage>
</organism>
<keyword evidence="4" id="KW-1185">Reference proteome</keyword>
<protein>
    <recommendedName>
        <fullName evidence="5">Chain length determinant protein tyrosine kinase EpsG</fullName>
    </recommendedName>
</protein>
<dbReference type="InterPro" id="IPR037257">
    <property type="entry name" value="T2SS_E_N_sf"/>
</dbReference>
<accession>A0ABQ3G0J9</accession>
<dbReference type="PANTHER" id="PTHR32309">
    <property type="entry name" value="TYROSINE-PROTEIN KINASE"/>
    <property type="match status" value="1"/>
</dbReference>
<dbReference type="Gene3D" id="3.40.50.300">
    <property type="entry name" value="P-loop containing nucleotide triphosphate hydrolases"/>
    <property type="match status" value="1"/>
</dbReference>
<sequence length="289" mass="31481">MSDLSDTPGNMLRDRSIGAIIAEARNLSADQVERVLRHQRDHGIRFGEAAIALGFASPDDVLEALSQQFHYPYSPNERGNRSAELVTLFQPFSRESESFRAIRSQLLSRLYREGMPRRPLAVISPDSMDGKSYFAANLAVTLAQLEGKTLLIDADMRSPRQHTIFDIPNQSGLSSILLGRKEERVIQAVHGVPGLLILPLGAIPPNPVELLERPAFGLLLKELGRKFDHIVLDTSAFSRGADASIVAMRCGAALAVARKSASRMNDLQDLSSIVAGGATELIGAVVNEF</sequence>
<dbReference type="NCBIfam" id="TIGR01007">
    <property type="entry name" value="eps_fam"/>
    <property type="match status" value="1"/>
</dbReference>
<name>A0ABQ3G0J9_9BURK</name>
<dbReference type="SUPFAM" id="SSF52540">
    <property type="entry name" value="P-loop containing nucleoside triphosphate hydrolases"/>
    <property type="match status" value="1"/>
</dbReference>
<proteinExistence type="predicted"/>
<dbReference type="EMBL" id="BMYK01000005">
    <property type="protein sequence ID" value="GHC79706.1"/>
    <property type="molecule type" value="Genomic_DNA"/>
</dbReference>
<evidence type="ECO:0000256" key="1">
    <source>
        <dbReference type="ARBA" id="ARBA00022741"/>
    </source>
</evidence>
<dbReference type="RefSeq" id="WP_189686890.1">
    <property type="nucleotide sequence ID" value="NZ_BMYK01000005.1"/>
</dbReference>
<evidence type="ECO:0000313" key="4">
    <source>
        <dbReference type="Proteomes" id="UP000626210"/>
    </source>
</evidence>
<gene>
    <name evidence="3" type="ORF">GCM10007320_20810</name>
</gene>
<evidence type="ECO:0008006" key="5">
    <source>
        <dbReference type="Google" id="ProtNLM"/>
    </source>
</evidence>
<evidence type="ECO:0000256" key="2">
    <source>
        <dbReference type="ARBA" id="ARBA00022840"/>
    </source>
</evidence>
<keyword evidence="1" id="KW-0547">Nucleotide-binding</keyword>
<dbReference type="InterPro" id="IPR005702">
    <property type="entry name" value="Wzc-like_C"/>
</dbReference>
<reference evidence="4" key="1">
    <citation type="journal article" date="2019" name="Int. J. Syst. Evol. Microbiol.">
        <title>The Global Catalogue of Microorganisms (GCM) 10K type strain sequencing project: providing services to taxonomists for standard genome sequencing and annotation.</title>
        <authorList>
            <consortium name="The Broad Institute Genomics Platform"/>
            <consortium name="The Broad Institute Genome Sequencing Center for Infectious Disease"/>
            <person name="Wu L."/>
            <person name="Ma J."/>
        </authorList>
    </citation>
    <scope>NUCLEOTIDE SEQUENCE [LARGE SCALE GENOMIC DNA]</scope>
    <source>
        <strain evidence="4">KCTC 23314</strain>
    </source>
</reference>
<dbReference type="CDD" id="cd05387">
    <property type="entry name" value="BY-kinase"/>
    <property type="match status" value="1"/>
</dbReference>
<evidence type="ECO:0000313" key="3">
    <source>
        <dbReference type="EMBL" id="GHC79706.1"/>
    </source>
</evidence>
<dbReference type="PANTHER" id="PTHR32309:SF13">
    <property type="entry name" value="FERRIC ENTEROBACTIN TRANSPORT PROTEIN FEPE"/>
    <property type="match status" value="1"/>
</dbReference>